<comment type="caution">
    <text evidence="6">The sequence shown here is derived from an EMBL/GenBank/DDBJ whole genome shotgun (WGS) entry which is preliminary data.</text>
</comment>
<dbReference type="EMBL" id="BMAC01000132">
    <property type="protein sequence ID" value="GFP86807.1"/>
    <property type="molecule type" value="Genomic_DNA"/>
</dbReference>
<evidence type="ECO:0000313" key="6">
    <source>
        <dbReference type="EMBL" id="GFP86807.1"/>
    </source>
</evidence>
<dbReference type="InterPro" id="IPR005630">
    <property type="entry name" value="Terpene_synthase_metal-bd"/>
</dbReference>
<gene>
    <name evidence="6" type="ORF">PHJA_000824500</name>
</gene>
<dbReference type="Pfam" id="PF01397">
    <property type="entry name" value="Terpene_synth"/>
    <property type="match status" value="2"/>
</dbReference>
<dbReference type="SUPFAM" id="SSF48576">
    <property type="entry name" value="Terpenoid synthases"/>
    <property type="match status" value="1"/>
</dbReference>
<dbReference type="GO" id="GO:0010333">
    <property type="term" value="F:terpene synthase activity"/>
    <property type="evidence" value="ECO:0007669"/>
    <property type="project" value="InterPro"/>
</dbReference>
<accession>A0A830BHG5</accession>
<feature type="domain" description="Terpene synthase N-terminal" evidence="4">
    <location>
        <begin position="73"/>
        <end position="178"/>
    </location>
</feature>
<dbReference type="InterPro" id="IPR001906">
    <property type="entry name" value="Terpene_synth_N"/>
</dbReference>
<evidence type="ECO:0000259" key="4">
    <source>
        <dbReference type="Pfam" id="PF01397"/>
    </source>
</evidence>
<proteinExistence type="predicted"/>
<evidence type="ECO:0000256" key="1">
    <source>
        <dbReference type="ARBA" id="ARBA00001946"/>
    </source>
</evidence>
<evidence type="ECO:0000313" key="7">
    <source>
        <dbReference type="Proteomes" id="UP000653305"/>
    </source>
</evidence>
<evidence type="ECO:0000256" key="2">
    <source>
        <dbReference type="ARBA" id="ARBA00022723"/>
    </source>
</evidence>
<dbReference type="GO" id="GO:0016114">
    <property type="term" value="P:terpenoid biosynthetic process"/>
    <property type="evidence" value="ECO:0007669"/>
    <property type="project" value="InterPro"/>
</dbReference>
<reference evidence="6" key="1">
    <citation type="submission" date="2020-07" db="EMBL/GenBank/DDBJ databases">
        <title>Ethylene signaling mediates host invasion by parasitic plants.</title>
        <authorList>
            <person name="Yoshida S."/>
        </authorList>
    </citation>
    <scope>NUCLEOTIDE SEQUENCE</scope>
    <source>
        <strain evidence="6">Okayama</strain>
    </source>
</reference>
<dbReference type="OrthoDB" id="1936865at2759"/>
<dbReference type="Gene3D" id="1.10.600.10">
    <property type="entry name" value="Farnesyl Diphosphate Synthase"/>
    <property type="match status" value="2"/>
</dbReference>
<protein>
    <submittedName>
        <fullName evidence="6">(R)-limonene synthase</fullName>
    </submittedName>
</protein>
<dbReference type="InterPro" id="IPR050148">
    <property type="entry name" value="Terpene_synthase-like"/>
</dbReference>
<dbReference type="Proteomes" id="UP000653305">
    <property type="component" value="Unassembled WGS sequence"/>
</dbReference>
<keyword evidence="3" id="KW-0460">Magnesium</keyword>
<keyword evidence="2" id="KW-0479">Metal-binding</keyword>
<evidence type="ECO:0000256" key="3">
    <source>
        <dbReference type="ARBA" id="ARBA00022842"/>
    </source>
</evidence>
<dbReference type="Gene3D" id="1.50.10.130">
    <property type="entry name" value="Terpene synthase, N-terminal domain"/>
    <property type="match status" value="2"/>
</dbReference>
<name>A0A830BHG5_9LAMI</name>
<dbReference type="InterPro" id="IPR036965">
    <property type="entry name" value="Terpene_synth_N_sf"/>
</dbReference>
<keyword evidence="7" id="KW-1185">Reference proteome</keyword>
<dbReference type="PANTHER" id="PTHR31225">
    <property type="entry name" value="OS04G0344100 PROTEIN-RELATED"/>
    <property type="match status" value="1"/>
</dbReference>
<comment type="cofactor">
    <cofactor evidence="1">
        <name>Mg(2+)</name>
        <dbReference type="ChEBI" id="CHEBI:18420"/>
    </cofactor>
</comment>
<dbReference type="InterPro" id="IPR008949">
    <property type="entry name" value="Isoprenoid_synthase_dom_sf"/>
</dbReference>
<dbReference type="Pfam" id="PF03936">
    <property type="entry name" value="Terpene_synth_C"/>
    <property type="match status" value="1"/>
</dbReference>
<sequence length="411" mass="47801">MSTNMSMPVVIPNKPTCTTFIFGKKPSNFVTPINGIATCLIRSCSSFQLKAIQTCDDQIIINQRRSGNYKPPIWDFDFIQSLSSDYNKDARHLRRASELMFQVRMMLDEEIIIEAVNQLEFIDDLQRLGISYHFEDKIKHILNSIYDDEGCKYYDPTDLYSTSLRFRLLRQHGFSVSQGWGLGYADGPSLSANIADAKNADEQYSSAINLLTDPHNDDGDFKASHDTKGWLQLYEASFLLTQGETTLELAREFAAKFLQNKLDDDENIEEQYPLLLVRNALELPLHWRTQRPNSRWFINAYERRRPCNMNPIVLELAKLDFNIVQATHQQELKHVSKWWEQTWLAKKLPFARDRLVECYFWTIGGFLFEPRYGYARIMATKVNALVTTIDDMFDVYGTFEELQLFNDAIQR</sequence>
<organism evidence="6 7">
    <name type="scientific">Phtheirospermum japonicum</name>
    <dbReference type="NCBI Taxonomy" id="374723"/>
    <lineage>
        <taxon>Eukaryota</taxon>
        <taxon>Viridiplantae</taxon>
        <taxon>Streptophyta</taxon>
        <taxon>Embryophyta</taxon>
        <taxon>Tracheophyta</taxon>
        <taxon>Spermatophyta</taxon>
        <taxon>Magnoliopsida</taxon>
        <taxon>eudicotyledons</taxon>
        <taxon>Gunneridae</taxon>
        <taxon>Pentapetalae</taxon>
        <taxon>asterids</taxon>
        <taxon>lamiids</taxon>
        <taxon>Lamiales</taxon>
        <taxon>Orobanchaceae</taxon>
        <taxon>Orobanchaceae incertae sedis</taxon>
        <taxon>Phtheirospermum</taxon>
    </lineage>
</organism>
<dbReference type="PANTHER" id="PTHR31225:SF9">
    <property type="entry name" value="TERPENE SYNTHASE 10"/>
    <property type="match status" value="1"/>
</dbReference>
<feature type="domain" description="Terpene synthase N-terminal" evidence="4">
    <location>
        <begin position="215"/>
        <end position="270"/>
    </location>
</feature>
<dbReference type="GO" id="GO:0000287">
    <property type="term" value="F:magnesium ion binding"/>
    <property type="evidence" value="ECO:0007669"/>
    <property type="project" value="InterPro"/>
</dbReference>
<dbReference type="AlphaFoldDB" id="A0A830BHG5"/>
<dbReference type="InterPro" id="IPR008930">
    <property type="entry name" value="Terpenoid_cyclase/PrenylTrfase"/>
</dbReference>
<dbReference type="SUPFAM" id="SSF48239">
    <property type="entry name" value="Terpenoid cyclases/Protein prenyltransferases"/>
    <property type="match status" value="2"/>
</dbReference>
<feature type="domain" description="Terpene synthase metal-binding" evidence="5">
    <location>
        <begin position="344"/>
        <end position="411"/>
    </location>
</feature>
<evidence type="ECO:0000259" key="5">
    <source>
        <dbReference type="Pfam" id="PF03936"/>
    </source>
</evidence>